<comment type="caution">
    <text evidence="2">The sequence shown here is derived from an EMBL/GenBank/DDBJ whole genome shotgun (WGS) entry which is preliminary data.</text>
</comment>
<organism evidence="2 3">
    <name type="scientific">Paenibacillus yanchengensis</name>
    <dbReference type="NCBI Taxonomy" id="2035833"/>
    <lineage>
        <taxon>Bacteria</taxon>
        <taxon>Bacillati</taxon>
        <taxon>Bacillota</taxon>
        <taxon>Bacilli</taxon>
        <taxon>Bacillales</taxon>
        <taxon>Paenibacillaceae</taxon>
        <taxon>Paenibacillus</taxon>
    </lineage>
</organism>
<dbReference type="Pfam" id="PF22790">
    <property type="entry name" value="YkoP"/>
    <property type="match status" value="1"/>
</dbReference>
<dbReference type="Proteomes" id="UP001597362">
    <property type="component" value="Unassembled WGS sequence"/>
</dbReference>
<proteinExistence type="predicted"/>
<protein>
    <submittedName>
        <fullName evidence="2">Polysaccharide deacetylase</fullName>
    </submittedName>
</protein>
<feature type="domain" description="YkoP-like" evidence="1">
    <location>
        <begin position="13"/>
        <end position="191"/>
    </location>
</feature>
<accession>A0ABW4YFA3</accession>
<keyword evidence="3" id="KW-1185">Reference proteome</keyword>
<dbReference type="InterPro" id="IPR054467">
    <property type="entry name" value="YkoP-like_dom"/>
</dbReference>
<reference evidence="3" key="1">
    <citation type="journal article" date="2019" name="Int. J. Syst. Evol. Microbiol.">
        <title>The Global Catalogue of Microorganisms (GCM) 10K type strain sequencing project: providing services to taxonomists for standard genome sequencing and annotation.</title>
        <authorList>
            <consortium name="The Broad Institute Genomics Platform"/>
            <consortium name="The Broad Institute Genome Sequencing Center for Infectious Disease"/>
            <person name="Wu L."/>
            <person name="Ma J."/>
        </authorList>
    </citation>
    <scope>NUCLEOTIDE SEQUENCE [LARGE SCALE GENOMIC DNA]</scope>
    <source>
        <strain evidence="3">GH52</strain>
    </source>
</reference>
<evidence type="ECO:0000313" key="3">
    <source>
        <dbReference type="Proteomes" id="UP001597362"/>
    </source>
</evidence>
<name>A0ABW4YFA3_9BACL</name>
<evidence type="ECO:0000259" key="1">
    <source>
        <dbReference type="Pfam" id="PF22790"/>
    </source>
</evidence>
<gene>
    <name evidence="2" type="ORF">ACFSJH_00770</name>
</gene>
<sequence>MTVSLMKAMKFSIQFMWMVWEGIFDFLTKFRSESIWRFGICKLVVKKYNGKGVILKNGQQIVAGEWIGELHLDNSQVLKLTRTVGADQAGLSIARMLQHAMVQMASEIDNQSELKKVQALMGITLLRRGLTHGLGFEQHPIESKWQQRIITVYLRMLLRVLHPEGNKRIQRNKKKLTPCMLVISSSSLKERFLLNKQ</sequence>
<dbReference type="RefSeq" id="WP_377769257.1">
    <property type="nucleotide sequence ID" value="NZ_JBHUHO010000003.1"/>
</dbReference>
<dbReference type="EMBL" id="JBHUHO010000003">
    <property type="protein sequence ID" value="MFD2114285.1"/>
    <property type="molecule type" value="Genomic_DNA"/>
</dbReference>
<evidence type="ECO:0000313" key="2">
    <source>
        <dbReference type="EMBL" id="MFD2114285.1"/>
    </source>
</evidence>